<organism evidence="1 2">
    <name type="scientific">Candidatus Daviesbacteria bacterium GW2011_GWA2_38_24</name>
    <dbReference type="NCBI Taxonomy" id="1618422"/>
    <lineage>
        <taxon>Bacteria</taxon>
        <taxon>Candidatus Daviesiibacteriota</taxon>
    </lineage>
</organism>
<dbReference type="AlphaFoldDB" id="A0A0G0MPW5"/>
<protein>
    <submittedName>
        <fullName evidence="1">Ribbon-helix-helix protein, copG family</fullName>
    </submittedName>
</protein>
<proteinExistence type="predicted"/>
<evidence type="ECO:0000313" key="2">
    <source>
        <dbReference type="Proteomes" id="UP000034235"/>
    </source>
</evidence>
<name>A0A0G0MPW5_9BACT</name>
<dbReference type="EMBL" id="LBUP01000002">
    <property type="protein sequence ID" value="KKQ66986.1"/>
    <property type="molecule type" value="Genomic_DNA"/>
</dbReference>
<accession>A0A0G0MPW5</accession>
<sequence length="91" mass="10686">MLKTYLYIPEHLEEKIKHTAKAQRKSKAEVMRNALEKGLDEIKQYGDAQALLELSKKAQEILKDEKLPRDLSVNHDYYLWGLPKKNPRIKP</sequence>
<gene>
    <name evidence="1" type="ORF">US86_C0002G0103</name>
</gene>
<evidence type="ECO:0000313" key="1">
    <source>
        <dbReference type="EMBL" id="KKQ66986.1"/>
    </source>
</evidence>
<dbReference type="Proteomes" id="UP000034235">
    <property type="component" value="Unassembled WGS sequence"/>
</dbReference>
<reference evidence="1 2" key="1">
    <citation type="journal article" date="2015" name="Nature">
        <title>rRNA introns, odd ribosomes, and small enigmatic genomes across a large radiation of phyla.</title>
        <authorList>
            <person name="Brown C.T."/>
            <person name="Hug L.A."/>
            <person name="Thomas B.C."/>
            <person name="Sharon I."/>
            <person name="Castelle C.J."/>
            <person name="Singh A."/>
            <person name="Wilkins M.J."/>
            <person name="Williams K.H."/>
            <person name="Banfield J.F."/>
        </authorList>
    </citation>
    <scope>NUCLEOTIDE SEQUENCE [LARGE SCALE GENOMIC DNA]</scope>
</reference>
<comment type="caution">
    <text evidence="1">The sequence shown here is derived from an EMBL/GenBank/DDBJ whole genome shotgun (WGS) entry which is preliminary data.</text>
</comment>